<protein>
    <submittedName>
        <fullName evidence="1">Uncharacterized protein</fullName>
    </submittedName>
</protein>
<comment type="caution">
    <text evidence="1">The sequence shown here is derived from an EMBL/GenBank/DDBJ whole genome shotgun (WGS) entry which is preliminary data.</text>
</comment>
<sequence length="70" mass="8253">MKVIHVYLIFKKKNYYFGSLSAIFEHLDENDIGIKKRTLLHRSDESTILTDRAIIIKSTLLRCRKSTKKI</sequence>
<reference evidence="1 2" key="1">
    <citation type="journal article" date="2019" name="Nat. Med.">
        <title>A library of human gut bacterial isolates paired with longitudinal multiomics data enables mechanistic microbiome research.</title>
        <authorList>
            <person name="Poyet M."/>
            <person name="Groussin M."/>
            <person name="Gibbons S.M."/>
            <person name="Avila-Pacheco J."/>
            <person name="Jiang X."/>
            <person name="Kearney S.M."/>
            <person name="Perrotta A.R."/>
            <person name="Berdy B."/>
            <person name="Zhao S."/>
            <person name="Lieberman T.D."/>
            <person name="Swanson P.K."/>
            <person name="Smith M."/>
            <person name="Roesemann S."/>
            <person name="Alexander J.E."/>
            <person name="Rich S.A."/>
            <person name="Livny J."/>
            <person name="Vlamakis H."/>
            <person name="Clish C."/>
            <person name="Bullock K."/>
            <person name="Deik A."/>
            <person name="Scott J."/>
            <person name="Pierce K.A."/>
            <person name="Xavier R.J."/>
            <person name="Alm E.J."/>
        </authorList>
    </citation>
    <scope>NUCLEOTIDE SEQUENCE [LARGE SCALE GENOMIC DNA]</scope>
    <source>
        <strain evidence="1 2">BIOML-A1</strain>
    </source>
</reference>
<evidence type="ECO:0000313" key="2">
    <source>
        <dbReference type="Proteomes" id="UP000429838"/>
    </source>
</evidence>
<dbReference type="RefSeq" id="WP_014299380.1">
    <property type="nucleotide sequence ID" value="NZ_CABKOU010000001.1"/>
</dbReference>
<name>A0A4P8LKC3_BACFG</name>
<dbReference type="AlphaFoldDB" id="A0A4P8LKC3"/>
<accession>A0A4P8LKC3</accession>
<dbReference type="Proteomes" id="UP000429838">
    <property type="component" value="Unassembled WGS sequence"/>
</dbReference>
<dbReference type="EMBL" id="VWAQ01000013">
    <property type="protein sequence ID" value="KAA5206616.1"/>
    <property type="molecule type" value="Genomic_DNA"/>
</dbReference>
<gene>
    <name evidence="1" type="ORF">F2Z25_15265</name>
</gene>
<evidence type="ECO:0000313" key="1">
    <source>
        <dbReference type="EMBL" id="KAA5206616.1"/>
    </source>
</evidence>
<organism evidence="1 2">
    <name type="scientific">Bacteroides fragilis</name>
    <dbReference type="NCBI Taxonomy" id="817"/>
    <lineage>
        <taxon>Bacteria</taxon>
        <taxon>Pseudomonadati</taxon>
        <taxon>Bacteroidota</taxon>
        <taxon>Bacteroidia</taxon>
        <taxon>Bacteroidales</taxon>
        <taxon>Bacteroidaceae</taxon>
        <taxon>Bacteroides</taxon>
    </lineage>
</organism>
<proteinExistence type="predicted"/>